<dbReference type="Gene3D" id="3.20.20.150">
    <property type="entry name" value="Divalent-metal-dependent TIM barrel enzymes"/>
    <property type="match status" value="1"/>
</dbReference>
<feature type="active site" evidence="9">
    <location>
        <position position="109"/>
    </location>
</feature>
<dbReference type="SUPFAM" id="SSF51658">
    <property type="entry name" value="Xylose isomerase-like"/>
    <property type="match status" value="1"/>
</dbReference>
<feature type="binding site" evidence="9">
    <location>
        <position position="315"/>
    </location>
    <ligand>
        <name>Mg(2+)</name>
        <dbReference type="ChEBI" id="CHEBI:18420"/>
        <label>2</label>
    </ligand>
</feature>
<evidence type="ECO:0000256" key="9">
    <source>
        <dbReference type="HAMAP-Rule" id="MF_00455"/>
    </source>
</evidence>
<dbReference type="GO" id="GO:0000287">
    <property type="term" value="F:magnesium ion binding"/>
    <property type="evidence" value="ECO:0007669"/>
    <property type="project" value="UniProtKB-UniRule"/>
</dbReference>
<dbReference type="GO" id="GO:0005737">
    <property type="term" value="C:cytoplasm"/>
    <property type="evidence" value="ECO:0007669"/>
    <property type="project" value="UniProtKB-SubCell"/>
</dbReference>
<proteinExistence type="inferred from homology"/>
<keyword evidence="5 9" id="KW-0479">Metal-binding</keyword>
<dbReference type="PANTHER" id="PTHR48408:SF1">
    <property type="entry name" value="XYLOSE ISOMERASE"/>
    <property type="match status" value="1"/>
</dbReference>
<feature type="binding site" evidence="9">
    <location>
        <position position="317"/>
    </location>
    <ligand>
        <name>Mg(2+)</name>
        <dbReference type="ChEBI" id="CHEBI:18420"/>
        <label>2</label>
    </ligand>
</feature>
<keyword evidence="9" id="KW-0460">Magnesium</keyword>
<evidence type="ECO:0000256" key="10">
    <source>
        <dbReference type="RuleBase" id="RU000609"/>
    </source>
</evidence>
<name>A0A3P3XHE6_9SPIR</name>
<comment type="subcellular location">
    <subcellularLocation>
        <location evidence="9 11">Cytoplasm</location>
    </subcellularLocation>
</comment>
<dbReference type="PROSITE" id="PS51415">
    <property type="entry name" value="XYLOSE_ISOMERASE"/>
    <property type="match status" value="1"/>
</dbReference>
<dbReference type="PRINTS" id="PR00688">
    <property type="entry name" value="XYLOSISMRASE"/>
</dbReference>
<evidence type="ECO:0000256" key="7">
    <source>
        <dbReference type="ARBA" id="ARBA00023277"/>
    </source>
</evidence>
<feature type="binding site" evidence="9">
    <location>
        <position position="240"/>
    </location>
    <ligand>
        <name>Mg(2+)</name>
        <dbReference type="ChEBI" id="CHEBI:18420"/>
        <label>1</label>
    </ligand>
</feature>
<evidence type="ECO:0000256" key="1">
    <source>
        <dbReference type="ARBA" id="ARBA00005765"/>
    </source>
</evidence>
<dbReference type="GO" id="GO:0009045">
    <property type="term" value="F:xylose isomerase activity"/>
    <property type="evidence" value="ECO:0007669"/>
    <property type="project" value="UniProtKB-UniRule"/>
</dbReference>
<dbReference type="EMBL" id="FWDM01000014">
    <property type="protein sequence ID" value="SLM11799.1"/>
    <property type="molecule type" value="Genomic_DNA"/>
</dbReference>
<protein>
    <recommendedName>
        <fullName evidence="3 9">Xylose isomerase</fullName>
        <ecNumber evidence="3 9">5.3.1.5</ecNumber>
    </recommendedName>
</protein>
<comment type="subunit">
    <text evidence="2 9 11">Homotetramer.</text>
</comment>
<organism evidence="12">
    <name type="scientific">uncultured spirochete</name>
    <dbReference type="NCBI Taxonomy" id="156406"/>
    <lineage>
        <taxon>Bacteria</taxon>
        <taxon>Pseudomonadati</taxon>
        <taxon>Spirochaetota</taxon>
        <taxon>Spirochaetia</taxon>
        <taxon>Spirochaetales</taxon>
        <taxon>environmental samples</taxon>
    </lineage>
</organism>
<evidence type="ECO:0000256" key="5">
    <source>
        <dbReference type="ARBA" id="ARBA00022723"/>
    </source>
</evidence>
<keyword evidence="6 9" id="KW-0413">Isomerase</keyword>
<dbReference type="AlphaFoldDB" id="A0A3P3XHE6"/>
<evidence type="ECO:0000256" key="2">
    <source>
        <dbReference type="ARBA" id="ARBA00011881"/>
    </source>
</evidence>
<dbReference type="GO" id="GO:0042732">
    <property type="term" value="P:D-xylose metabolic process"/>
    <property type="evidence" value="ECO:0007669"/>
    <property type="project" value="UniProtKB-UniRule"/>
</dbReference>
<keyword evidence="4 9" id="KW-0859">Xylose metabolism</keyword>
<evidence type="ECO:0000256" key="3">
    <source>
        <dbReference type="ARBA" id="ARBA00011958"/>
    </source>
</evidence>
<dbReference type="InterPro" id="IPR001998">
    <property type="entry name" value="Xylose_isomerase"/>
</dbReference>
<accession>A0A3P3XHE6</accession>
<reference evidence="12" key="1">
    <citation type="submission" date="2017-02" db="EMBL/GenBank/DDBJ databases">
        <authorList>
            <person name="Regsiter A."/>
            <person name="William W."/>
        </authorList>
    </citation>
    <scope>NUCLEOTIDE SEQUENCE</scope>
    <source>
        <strain evidence="12">Bib</strain>
    </source>
</reference>
<feature type="binding site" evidence="9">
    <location>
        <position position="347"/>
    </location>
    <ligand>
        <name>Mg(2+)</name>
        <dbReference type="ChEBI" id="CHEBI:18420"/>
        <label>1</label>
    </ligand>
</feature>
<evidence type="ECO:0000256" key="8">
    <source>
        <dbReference type="ARBA" id="ARBA00033659"/>
    </source>
</evidence>
<dbReference type="FunFam" id="3.20.20.150:FF:000002">
    <property type="entry name" value="Xylose isomerase"/>
    <property type="match status" value="1"/>
</dbReference>
<dbReference type="NCBIfam" id="NF003998">
    <property type="entry name" value="PRK05474.1"/>
    <property type="match status" value="1"/>
</dbReference>
<dbReference type="EC" id="5.3.1.5" evidence="3 9"/>
<comment type="catalytic activity">
    <reaction evidence="8 9 10">
        <text>alpha-D-xylose = alpha-D-xylulofuranose</text>
        <dbReference type="Rhea" id="RHEA:22816"/>
        <dbReference type="ChEBI" id="CHEBI:28518"/>
        <dbReference type="ChEBI" id="CHEBI:188998"/>
        <dbReference type="EC" id="5.3.1.5"/>
    </reaction>
</comment>
<feature type="binding site" evidence="9">
    <location>
        <position position="276"/>
    </location>
    <ligand>
        <name>Mg(2+)</name>
        <dbReference type="ChEBI" id="CHEBI:18420"/>
        <label>1</label>
    </ligand>
</feature>
<gene>
    <name evidence="9 12" type="primary">xylA</name>
    <name evidence="12" type="ORF">SPIROBIBN47_210074</name>
</gene>
<evidence type="ECO:0000256" key="4">
    <source>
        <dbReference type="ARBA" id="ARBA00022629"/>
    </source>
</evidence>
<evidence type="ECO:0000256" key="11">
    <source>
        <dbReference type="RuleBase" id="RU000610"/>
    </source>
</evidence>
<keyword evidence="7 9" id="KW-0119">Carbohydrate metabolism</keyword>
<dbReference type="PANTHER" id="PTHR48408">
    <property type="match status" value="1"/>
</dbReference>
<evidence type="ECO:0000256" key="6">
    <source>
        <dbReference type="ARBA" id="ARBA00023235"/>
    </source>
</evidence>
<evidence type="ECO:0000313" key="12">
    <source>
        <dbReference type="EMBL" id="SLM11799.1"/>
    </source>
</evidence>
<comment type="cofactor">
    <cofactor evidence="9">
        <name>Mg(2+)</name>
        <dbReference type="ChEBI" id="CHEBI:18420"/>
    </cofactor>
    <text evidence="9">Binds 2 magnesium ions per subunit.</text>
</comment>
<dbReference type="NCBIfam" id="TIGR02630">
    <property type="entry name" value="xylose_isom_A"/>
    <property type="match status" value="1"/>
</dbReference>
<feature type="binding site" evidence="9">
    <location>
        <position position="279"/>
    </location>
    <ligand>
        <name>Mg(2+)</name>
        <dbReference type="ChEBI" id="CHEBI:18420"/>
        <label>2</label>
    </ligand>
</feature>
<dbReference type="InterPro" id="IPR036237">
    <property type="entry name" value="Xyl_isomerase-like_sf"/>
</dbReference>
<dbReference type="InterPro" id="IPR013452">
    <property type="entry name" value="Xylose_isom_bac"/>
</dbReference>
<keyword evidence="9" id="KW-0963">Cytoplasm</keyword>
<sequence>MAEYFVGHKEYFPGIGKIRCEGPKSDNPLAFKFYNPDRKVGQKTMREHLRFAVAYWHSFGADGTDPFGAATHIHPWTSDARNPMEAYEHKLDAAFEFFTKLGVDFYCFHDRDLAPEGQTPIESERNLAHMVSLAHERQKATGVRLLWGTANLFSHPRYMNGAATNPEFGVVAHAAAQVKAAIDATIELGGQGYVFWGGREGYMSLLNTNLKREKDHLARFLTMARDYGRAHGFKGTFYIEPKPMEPMKHQYDFDVETVAGFLRAYGLDKDFRVNIEANHAELAGHDFQHELETAAALGIFGSVDANRGDPRNGWDTDQFPINVYDTTLAMLAILRAGGFTTGGLNFDAKIRRNSVDPADLFEAHIGGMDAFAAGLLAAQRIIEDGKFDAFVSQRYSSFDTGDGKRFEDGRMKFEELAALAPAGPDVGRTSGKQERLENLIMQYVLGVE</sequence>
<feature type="binding site" evidence="9">
    <location>
        <position position="276"/>
    </location>
    <ligand>
        <name>Mg(2+)</name>
        <dbReference type="ChEBI" id="CHEBI:18420"/>
        <label>2</label>
    </ligand>
</feature>
<feature type="active site" evidence="9">
    <location>
        <position position="112"/>
    </location>
</feature>
<dbReference type="HAMAP" id="MF_00455">
    <property type="entry name" value="Xylose_isom_A"/>
    <property type="match status" value="1"/>
</dbReference>
<comment type="similarity">
    <text evidence="1 9 10">Belongs to the xylose isomerase family.</text>
</comment>
<feature type="binding site" evidence="9">
    <location>
        <position position="304"/>
    </location>
    <ligand>
        <name>Mg(2+)</name>
        <dbReference type="ChEBI" id="CHEBI:18420"/>
        <label>1</label>
    </ligand>
</feature>